<evidence type="ECO:0000256" key="1">
    <source>
        <dbReference type="ARBA" id="ARBA00004141"/>
    </source>
</evidence>
<keyword evidence="3 5" id="KW-1133">Transmembrane helix</keyword>
<dbReference type="Gene3D" id="1.20.1530.20">
    <property type="match status" value="1"/>
</dbReference>
<dbReference type="InterPro" id="IPR004710">
    <property type="entry name" value="Bilac:Na_transpt"/>
</dbReference>
<dbReference type="InterPro" id="IPR002657">
    <property type="entry name" value="BilAc:Na_symport/Acr3"/>
</dbReference>
<accession>A0ABT1Z2F9</accession>
<dbReference type="EMBL" id="JANKJG010000009">
    <property type="protein sequence ID" value="MCR8827325.1"/>
    <property type="molecule type" value="Genomic_DNA"/>
</dbReference>
<name>A0ABT1Z2F9_9RHOB</name>
<reference evidence="6" key="1">
    <citation type="submission" date="2022-07" db="EMBL/GenBank/DDBJ databases">
        <title>Pseudosulfitobacter sp. strain AP-MA-4, whole genome sequence.</title>
        <authorList>
            <person name="Jiang Y."/>
        </authorList>
    </citation>
    <scope>NUCLEOTIDE SEQUENCE</scope>
    <source>
        <strain evidence="6">AP-MA-4</strain>
    </source>
</reference>
<keyword evidence="7" id="KW-1185">Reference proteome</keyword>
<feature type="transmembrane region" description="Helical" evidence="5">
    <location>
        <begin position="200"/>
        <end position="220"/>
    </location>
</feature>
<gene>
    <name evidence="6" type="ORF">NTA49_12340</name>
</gene>
<feature type="transmembrane region" description="Helical" evidence="5">
    <location>
        <begin position="6"/>
        <end position="28"/>
    </location>
</feature>
<feature type="transmembrane region" description="Helical" evidence="5">
    <location>
        <begin position="171"/>
        <end position="188"/>
    </location>
</feature>
<dbReference type="PANTHER" id="PTHR10361:SF24">
    <property type="entry name" value="P3 PROTEIN"/>
    <property type="match status" value="1"/>
</dbReference>
<evidence type="ECO:0000256" key="3">
    <source>
        <dbReference type="ARBA" id="ARBA00022989"/>
    </source>
</evidence>
<keyword evidence="2 5" id="KW-0812">Transmembrane</keyword>
<comment type="caution">
    <text evidence="6">The sequence shown here is derived from an EMBL/GenBank/DDBJ whole genome shotgun (WGS) entry which is preliminary data.</text>
</comment>
<protein>
    <submittedName>
        <fullName evidence="6">Bile acid:sodium symporter</fullName>
    </submittedName>
</protein>
<keyword evidence="4 5" id="KW-0472">Membrane</keyword>
<dbReference type="PANTHER" id="PTHR10361">
    <property type="entry name" value="SODIUM-BILE ACID COTRANSPORTER"/>
    <property type="match status" value="1"/>
</dbReference>
<comment type="subcellular location">
    <subcellularLocation>
        <location evidence="1">Membrane</location>
        <topology evidence="1">Multi-pass membrane protein</topology>
    </subcellularLocation>
</comment>
<evidence type="ECO:0000256" key="5">
    <source>
        <dbReference type="SAM" id="Phobius"/>
    </source>
</evidence>
<evidence type="ECO:0000313" key="6">
    <source>
        <dbReference type="EMBL" id="MCR8827325.1"/>
    </source>
</evidence>
<dbReference type="Proteomes" id="UP001165396">
    <property type="component" value="Unassembled WGS sequence"/>
</dbReference>
<feature type="transmembrane region" description="Helical" evidence="5">
    <location>
        <begin position="40"/>
        <end position="63"/>
    </location>
</feature>
<organism evidence="6 7">
    <name type="scientific">Pseudosulfitobacter koreensis</name>
    <dbReference type="NCBI Taxonomy" id="2968472"/>
    <lineage>
        <taxon>Bacteria</taxon>
        <taxon>Pseudomonadati</taxon>
        <taxon>Pseudomonadota</taxon>
        <taxon>Alphaproteobacteria</taxon>
        <taxon>Rhodobacterales</taxon>
        <taxon>Roseobacteraceae</taxon>
        <taxon>Pseudosulfitobacter</taxon>
    </lineage>
</organism>
<evidence type="ECO:0000256" key="4">
    <source>
        <dbReference type="ARBA" id="ARBA00023136"/>
    </source>
</evidence>
<evidence type="ECO:0000313" key="7">
    <source>
        <dbReference type="Proteomes" id="UP001165396"/>
    </source>
</evidence>
<feature type="transmembrane region" description="Helical" evidence="5">
    <location>
        <begin position="69"/>
        <end position="88"/>
    </location>
</feature>
<feature type="transmembrane region" description="Helical" evidence="5">
    <location>
        <begin position="138"/>
        <end position="159"/>
    </location>
</feature>
<feature type="transmembrane region" description="Helical" evidence="5">
    <location>
        <begin position="232"/>
        <end position="253"/>
    </location>
</feature>
<evidence type="ECO:0000256" key="2">
    <source>
        <dbReference type="ARBA" id="ARBA00022692"/>
    </source>
</evidence>
<feature type="transmembrane region" description="Helical" evidence="5">
    <location>
        <begin position="259"/>
        <end position="284"/>
    </location>
</feature>
<feature type="transmembrane region" description="Helical" evidence="5">
    <location>
        <begin position="100"/>
        <end position="126"/>
    </location>
</feature>
<dbReference type="InterPro" id="IPR038770">
    <property type="entry name" value="Na+/solute_symporter_sf"/>
</dbReference>
<sequence length="291" mass="30512">MTIDTIIDVAVPVAVFVMMFALGLGLTVADFRLTLKRPKALLVGVASQIVLVPVVGFLFVSLLQQDADLALGIVLLALCPGAAMSNLLTRIAGGDVALSVSLTAVSNLLSAATLPVLSLLAAGHFLGSEAPRIELGDLTLRVVAVATVPVLLGMASRRLVPRLVERHEPAVFRLCFAVFIAIIGWSFMEVADTVQSGLLLIGWQLAVLTFLLLGQGLAVGQICGLCPPQRTTIAVETGVQNSGLGLAVGAMLWGDATGFPLFAIPSVVYGTLTYAMTFPVVILLSRAWQRV</sequence>
<proteinExistence type="predicted"/>
<dbReference type="RefSeq" id="WP_258295098.1">
    <property type="nucleotide sequence ID" value="NZ_JANKJG010000009.1"/>
</dbReference>
<dbReference type="Pfam" id="PF01758">
    <property type="entry name" value="SBF"/>
    <property type="match status" value="1"/>
</dbReference>